<accession>A0A4R6WUY4</accession>
<gene>
    <name evidence="2" type="ORF">CLV99_0104</name>
</gene>
<evidence type="ECO:0000313" key="3">
    <source>
        <dbReference type="Proteomes" id="UP000295292"/>
    </source>
</evidence>
<dbReference type="EMBL" id="SNYV01000001">
    <property type="protein sequence ID" value="TDQ82882.1"/>
    <property type="molecule type" value="Genomic_DNA"/>
</dbReference>
<evidence type="ECO:0000256" key="1">
    <source>
        <dbReference type="SAM" id="SignalP"/>
    </source>
</evidence>
<feature type="chain" id="PRO_5020751677" description="Type IX secretion system PorP/SprF family membrane protein" evidence="1">
    <location>
        <begin position="19"/>
        <end position="267"/>
    </location>
</feature>
<feature type="signal peptide" evidence="1">
    <location>
        <begin position="1"/>
        <end position="18"/>
    </location>
</feature>
<organism evidence="2 3">
    <name type="scientific">Sphingobacterium yanglingense</name>
    <dbReference type="NCBI Taxonomy" id="1437280"/>
    <lineage>
        <taxon>Bacteria</taxon>
        <taxon>Pseudomonadati</taxon>
        <taxon>Bacteroidota</taxon>
        <taxon>Sphingobacteriia</taxon>
        <taxon>Sphingobacteriales</taxon>
        <taxon>Sphingobacteriaceae</taxon>
        <taxon>Sphingobacterium</taxon>
    </lineage>
</organism>
<evidence type="ECO:0008006" key="4">
    <source>
        <dbReference type="Google" id="ProtNLM"/>
    </source>
</evidence>
<dbReference type="AlphaFoldDB" id="A0A4R6WUY4"/>
<name>A0A4R6WUY4_9SPHI</name>
<dbReference type="Proteomes" id="UP000295292">
    <property type="component" value="Unassembled WGS sequence"/>
</dbReference>
<sequence>MKSSVILFLMFLCINVCSQEFYGAPMQGMANTGLAVPSVYGLTANAAVIGQLRRPRIGVGYQPHFLTNDIRAQALLAALPLGRINALGLAVNNYGLKATSSLLTLRAIYVRTFGNVFSTSVSTNYHQYHVKGYGGDNTLSLDLGAHLNVSNSLSLGLLLRNVTASRFDDTIDQYVTREVGAGLLFNISKEVLFTADVYYNAFREIDPRFGIAYHIDDLIILRGGATLVPMQYFTGIGMTLGKLLCDISSSFHTRLGASPQLSLAYGF</sequence>
<protein>
    <recommendedName>
        <fullName evidence="4">Type IX secretion system PorP/SprF family membrane protein</fullName>
    </recommendedName>
</protein>
<evidence type="ECO:0000313" key="2">
    <source>
        <dbReference type="EMBL" id="TDQ82882.1"/>
    </source>
</evidence>
<proteinExistence type="predicted"/>
<comment type="caution">
    <text evidence="2">The sequence shown here is derived from an EMBL/GenBank/DDBJ whole genome shotgun (WGS) entry which is preliminary data.</text>
</comment>
<reference evidence="2 3" key="1">
    <citation type="submission" date="2019-03" db="EMBL/GenBank/DDBJ databases">
        <title>Genomic Encyclopedia of Archaeal and Bacterial Type Strains, Phase II (KMG-II): from individual species to whole genera.</title>
        <authorList>
            <person name="Goeker M."/>
        </authorList>
    </citation>
    <scope>NUCLEOTIDE SEQUENCE [LARGE SCALE GENOMIC DNA]</scope>
    <source>
        <strain evidence="2 3">DSM 28353</strain>
    </source>
</reference>
<dbReference type="SUPFAM" id="SSF56935">
    <property type="entry name" value="Porins"/>
    <property type="match status" value="1"/>
</dbReference>
<keyword evidence="1" id="KW-0732">Signal</keyword>
<keyword evidence="3" id="KW-1185">Reference proteome</keyword>